<feature type="domain" description="2TM" evidence="2">
    <location>
        <begin position="25"/>
        <end position="72"/>
    </location>
</feature>
<gene>
    <name evidence="3" type="ORF">S03H2_14671</name>
</gene>
<protein>
    <recommendedName>
        <fullName evidence="2">2TM domain-containing protein</fullName>
    </recommendedName>
</protein>
<sequence>MNEFNENGFSEENLRRIAALKIKFRLSVKIHLTAYILTIILLILINVLFMPFFWWVLFPIFGWLIGVAEHITSYIIYARGVYPSAKRGAIYHSVAYIFVMLLLFVTNYFNSPFYYWSIFPAFLWGTGLVIHLVTYYIYHRPTTDEQGVLKSRRERAVEKEMGKMQSRLKKE</sequence>
<keyword evidence="1" id="KW-1133">Transmembrane helix</keyword>
<evidence type="ECO:0000259" key="2">
    <source>
        <dbReference type="Pfam" id="PF13239"/>
    </source>
</evidence>
<feature type="transmembrane region" description="Helical" evidence="1">
    <location>
        <begin position="60"/>
        <end position="77"/>
    </location>
</feature>
<dbReference type="AlphaFoldDB" id="X1HIX4"/>
<feature type="domain" description="2TM" evidence="2">
    <location>
        <begin position="90"/>
        <end position="138"/>
    </location>
</feature>
<organism evidence="3">
    <name type="scientific">marine sediment metagenome</name>
    <dbReference type="NCBI Taxonomy" id="412755"/>
    <lineage>
        <taxon>unclassified sequences</taxon>
        <taxon>metagenomes</taxon>
        <taxon>ecological metagenomes</taxon>
    </lineage>
</organism>
<dbReference type="InterPro" id="IPR025698">
    <property type="entry name" value="2TM_dom"/>
</dbReference>
<accession>X1HIX4</accession>
<proteinExistence type="predicted"/>
<feature type="transmembrane region" description="Helical" evidence="1">
    <location>
        <begin position="115"/>
        <end position="138"/>
    </location>
</feature>
<keyword evidence="1" id="KW-0812">Transmembrane</keyword>
<feature type="transmembrane region" description="Helical" evidence="1">
    <location>
        <begin position="89"/>
        <end position="109"/>
    </location>
</feature>
<dbReference type="EMBL" id="BARU01007450">
    <property type="protein sequence ID" value="GAH45273.1"/>
    <property type="molecule type" value="Genomic_DNA"/>
</dbReference>
<evidence type="ECO:0000313" key="3">
    <source>
        <dbReference type="EMBL" id="GAH45273.1"/>
    </source>
</evidence>
<keyword evidence="1" id="KW-0472">Membrane</keyword>
<comment type="caution">
    <text evidence="3">The sequence shown here is derived from an EMBL/GenBank/DDBJ whole genome shotgun (WGS) entry which is preliminary data.</text>
</comment>
<dbReference type="Pfam" id="PF13239">
    <property type="entry name" value="2TM"/>
    <property type="match status" value="2"/>
</dbReference>
<name>X1HIX4_9ZZZZ</name>
<evidence type="ECO:0000256" key="1">
    <source>
        <dbReference type="SAM" id="Phobius"/>
    </source>
</evidence>
<feature type="transmembrane region" description="Helical" evidence="1">
    <location>
        <begin position="32"/>
        <end position="54"/>
    </location>
</feature>
<reference evidence="3" key="1">
    <citation type="journal article" date="2014" name="Front. Microbiol.">
        <title>High frequency of phylogenetically diverse reductive dehalogenase-homologous genes in deep subseafloor sedimentary metagenomes.</title>
        <authorList>
            <person name="Kawai M."/>
            <person name="Futagami T."/>
            <person name="Toyoda A."/>
            <person name="Takaki Y."/>
            <person name="Nishi S."/>
            <person name="Hori S."/>
            <person name="Arai W."/>
            <person name="Tsubouchi T."/>
            <person name="Morono Y."/>
            <person name="Uchiyama I."/>
            <person name="Ito T."/>
            <person name="Fujiyama A."/>
            <person name="Inagaki F."/>
            <person name="Takami H."/>
        </authorList>
    </citation>
    <scope>NUCLEOTIDE SEQUENCE</scope>
    <source>
        <strain evidence="3">Expedition CK06-06</strain>
    </source>
</reference>